<keyword evidence="2" id="KW-0548">Nucleotidyltransferase</keyword>
<dbReference type="eggNOG" id="COG1387">
    <property type="taxonomic scope" value="Bacteria"/>
</dbReference>
<dbReference type="InterPro" id="IPR003141">
    <property type="entry name" value="Pol/His_phosphatase_N"/>
</dbReference>
<dbReference type="AlphaFoldDB" id="A0A016QP33"/>
<dbReference type="STRING" id="1476583.DEIPH_ctg040orf0090"/>
<dbReference type="InterPro" id="IPR010996">
    <property type="entry name" value="HHH_MUS81"/>
</dbReference>
<feature type="domain" description="DNA-directed DNA polymerase X" evidence="5">
    <location>
        <begin position="33"/>
        <end position="337"/>
    </location>
</feature>
<dbReference type="Gene3D" id="1.10.150.20">
    <property type="entry name" value="5' to 3' exonuclease, C-terminal subdomain"/>
    <property type="match status" value="1"/>
</dbReference>
<dbReference type="InterPro" id="IPR027421">
    <property type="entry name" value="DNA_pol_lamdba_lyase_dom_sf"/>
</dbReference>
<dbReference type="InterPro" id="IPR050243">
    <property type="entry name" value="PHP_phosphatase"/>
</dbReference>
<dbReference type="InterPro" id="IPR043519">
    <property type="entry name" value="NT_sf"/>
</dbReference>
<dbReference type="eggNOG" id="COG1796">
    <property type="taxonomic scope" value="Bacteria"/>
</dbReference>
<dbReference type="Pfam" id="PF14791">
    <property type="entry name" value="DNA_pol_B_thumb"/>
    <property type="match status" value="1"/>
</dbReference>
<dbReference type="Pfam" id="PF14520">
    <property type="entry name" value="HHH_5"/>
    <property type="match status" value="1"/>
</dbReference>
<dbReference type="SUPFAM" id="SSF81301">
    <property type="entry name" value="Nucleotidyltransferase"/>
    <property type="match status" value="1"/>
</dbReference>
<evidence type="ECO:0000256" key="2">
    <source>
        <dbReference type="ARBA" id="ARBA00022695"/>
    </source>
</evidence>
<dbReference type="Gene3D" id="3.30.210.10">
    <property type="entry name" value="DNA polymerase, thumb domain"/>
    <property type="match status" value="1"/>
</dbReference>
<keyword evidence="1" id="KW-0808">Transferase</keyword>
<dbReference type="GO" id="GO:0042578">
    <property type="term" value="F:phosphoric ester hydrolase activity"/>
    <property type="evidence" value="ECO:0007669"/>
    <property type="project" value="TreeGrafter"/>
</dbReference>
<dbReference type="SMART" id="SM00483">
    <property type="entry name" value="POLXc"/>
    <property type="match status" value="1"/>
</dbReference>
<dbReference type="InterPro" id="IPR022311">
    <property type="entry name" value="PolX-like"/>
</dbReference>
<evidence type="ECO:0000256" key="3">
    <source>
        <dbReference type="SAM" id="MobiDB-lite"/>
    </source>
</evidence>
<keyword evidence="7" id="KW-1185">Reference proteome</keyword>
<accession>A0A016QP33</accession>
<dbReference type="GO" id="GO:0005829">
    <property type="term" value="C:cytosol"/>
    <property type="evidence" value="ECO:0007669"/>
    <property type="project" value="TreeGrafter"/>
</dbReference>
<dbReference type="Gene3D" id="3.20.20.140">
    <property type="entry name" value="Metal-dependent hydrolases"/>
    <property type="match status" value="1"/>
</dbReference>
<evidence type="ECO:0000313" key="6">
    <source>
        <dbReference type="EMBL" id="EYB67514.1"/>
    </source>
</evidence>
<dbReference type="InterPro" id="IPR029398">
    <property type="entry name" value="PolB_thumb"/>
</dbReference>
<name>A0A016QP33_9DEIO</name>
<sequence>MPEKDSGPSAPERSGETAGRSTGTAQSSAALPEVTRKQLVGALNTTADLLDVLGQEPFRANAYRGAARSLEATETPVADLMAAGFAGVPKVGKAIAADLTAYATTGIFAPLEEAASQVEPGVLGLFRVRGLGPKKIRALREAGVDSLEGLREAAQDGRVAALKGFGPKSAATILEAVEFVLGAQDRQHLSTGLDVSQALAGWLDGLDTRTAGDARRGLETVRVARVTVTGAAEDVTARLAGRVEDLAPVDPKPLLNGRVNGVPVEVAYAPAGARGALDLMMGGGTDYRESLRAVAKARGFDLSGRGLKREGTLIPTPTEADVLRELGLPLRPAEYRDPEHDGVWETLPPPAELVTVADLKGLLHTHSVWSDGAATLPEMVEEAVRLGGVSGGTFLGTGDHSRAAHYANGMSTERLRAYVREIRELQRAGLPILAGTEVDILEDGSLDYPDEDLLNLDYVVASVHSHFTLDRERQTARLVRAASHPLVTILGHPTGRLLLRRPGYALDLDAVLAAAAEAGTVVEINANPARLDLDWREALRWRDRLTFAINTDAHVPAGLGDTRYGVAVARKAGLTPEKVVNTLGQEEFLAFVRRQREARG</sequence>
<gene>
    <name evidence="6" type="ORF">DEIPH_ctg040orf0090</name>
</gene>
<dbReference type="GO" id="GO:0003677">
    <property type="term" value="F:DNA binding"/>
    <property type="evidence" value="ECO:0007669"/>
    <property type="project" value="InterPro"/>
</dbReference>
<dbReference type="FunFam" id="3.20.20.140:FF:000047">
    <property type="entry name" value="PHP domain-containing protein"/>
    <property type="match status" value="1"/>
</dbReference>
<dbReference type="CDD" id="cd07436">
    <property type="entry name" value="PHP_PolX"/>
    <property type="match status" value="1"/>
</dbReference>
<evidence type="ECO:0000259" key="4">
    <source>
        <dbReference type="SMART" id="SM00481"/>
    </source>
</evidence>
<dbReference type="SUPFAM" id="SSF47802">
    <property type="entry name" value="DNA polymerase beta, N-terminal domain-like"/>
    <property type="match status" value="1"/>
</dbReference>
<proteinExistence type="predicted"/>
<dbReference type="Gene3D" id="1.10.150.110">
    <property type="entry name" value="DNA polymerase beta, N-terminal domain-like"/>
    <property type="match status" value="1"/>
</dbReference>
<dbReference type="Gene3D" id="3.30.460.10">
    <property type="entry name" value="Beta Polymerase, domain 2"/>
    <property type="match status" value="1"/>
</dbReference>
<dbReference type="PANTHER" id="PTHR36928">
    <property type="entry name" value="PHOSPHATASE YCDX-RELATED"/>
    <property type="match status" value="1"/>
</dbReference>
<dbReference type="GO" id="GO:0008270">
    <property type="term" value="F:zinc ion binding"/>
    <property type="evidence" value="ECO:0007669"/>
    <property type="project" value="TreeGrafter"/>
</dbReference>
<dbReference type="InterPro" id="IPR016195">
    <property type="entry name" value="Pol/histidinol_Pase-like"/>
</dbReference>
<dbReference type="PANTHER" id="PTHR36928:SF1">
    <property type="entry name" value="PHOSPHATASE YCDX-RELATED"/>
    <property type="match status" value="1"/>
</dbReference>
<comment type="caution">
    <text evidence="6">The sequence shown here is derived from an EMBL/GenBank/DDBJ whole genome shotgun (WGS) entry which is preliminary data.</text>
</comment>
<feature type="compositionally biased region" description="Polar residues" evidence="3">
    <location>
        <begin position="19"/>
        <end position="29"/>
    </location>
</feature>
<evidence type="ECO:0000256" key="1">
    <source>
        <dbReference type="ARBA" id="ARBA00022679"/>
    </source>
</evidence>
<dbReference type="InterPro" id="IPR002054">
    <property type="entry name" value="DNA-dir_DNA_pol_X"/>
</dbReference>
<dbReference type="Pfam" id="PF14716">
    <property type="entry name" value="HHH_8"/>
    <property type="match status" value="1"/>
</dbReference>
<dbReference type="SMART" id="SM00481">
    <property type="entry name" value="POLIIIAc"/>
    <property type="match status" value="1"/>
</dbReference>
<feature type="region of interest" description="Disordered" evidence="3">
    <location>
        <begin position="1"/>
        <end position="31"/>
    </location>
</feature>
<dbReference type="Proteomes" id="UP000020492">
    <property type="component" value="Unassembled WGS sequence"/>
</dbReference>
<reference evidence="6 7" key="1">
    <citation type="submission" date="2014-03" db="EMBL/GenBank/DDBJ databases">
        <title>Draft genome sequence of Deinococcus phoenicis 1P10ME.</title>
        <authorList>
            <person name="Stepanov V.G."/>
            <person name="Vaishampayan P."/>
            <person name="Venkateswaran K."/>
            <person name="Fox G.E."/>
        </authorList>
    </citation>
    <scope>NUCLEOTIDE SEQUENCE [LARGE SCALE GENOMIC DNA]</scope>
    <source>
        <strain evidence="6 7">1P10ME</strain>
    </source>
</reference>
<dbReference type="InterPro" id="IPR047967">
    <property type="entry name" value="PolX_PHP"/>
</dbReference>
<dbReference type="InterPro" id="IPR037160">
    <property type="entry name" value="DNA_Pol_thumb_sf"/>
</dbReference>
<dbReference type="EMBL" id="JHAC01000038">
    <property type="protein sequence ID" value="EYB67514.1"/>
    <property type="molecule type" value="Genomic_DNA"/>
</dbReference>
<organism evidence="6 7">
    <name type="scientific">Deinococcus phoenicis</name>
    <dbReference type="NCBI Taxonomy" id="1476583"/>
    <lineage>
        <taxon>Bacteria</taxon>
        <taxon>Thermotogati</taxon>
        <taxon>Deinococcota</taxon>
        <taxon>Deinococci</taxon>
        <taxon>Deinococcales</taxon>
        <taxon>Deinococcaceae</taxon>
        <taxon>Deinococcus</taxon>
    </lineage>
</organism>
<dbReference type="SUPFAM" id="SSF89550">
    <property type="entry name" value="PHP domain-like"/>
    <property type="match status" value="1"/>
</dbReference>
<dbReference type="PATRIC" id="fig|1476583.3.peg.2500"/>
<dbReference type="PIRSF" id="PIRSF005047">
    <property type="entry name" value="UCP005047_YshC"/>
    <property type="match status" value="1"/>
</dbReference>
<protein>
    <submittedName>
        <fullName evidence="6">PHP-like protein</fullName>
    </submittedName>
</protein>
<dbReference type="SUPFAM" id="SSF158702">
    <property type="entry name" value="Sec63 N-terminal domain-like"/>
    <property type="match status" value="1"/>
</dbReference>
<feature type="domain" description="Polymerase/histidinol phosphatase N-terminal" evidence="4">
    <location>
        <begin position="361"/>
        <end position="442"/>
    </location>
</feature>
<evidence type="ECO:0000313" key="7">
    <source>
        <dbReference type="Proteomes" id="UP000020492"/>
    </source>
</evidence>
<evidence type="ECO:0000259" key="5">
    <source>
        <dbReference type="SMART" id="SM00483"/>
    </source>
</evidence>
<dbReference type="GO" id="GO:0003887">
    <property type="term" value="F:DNA-directed DNA polymerase activity"/>
    <property type="evidence" value="ECO:0007669"/>
    <property type="project" value="InterPro"/>
</dbReference>